<name>A0A485LGJ6_9STRA</name>
<dbReference type="EMBL" id="CAADRA010006981">
    <property type="protein sequence ID" value="VFT97687.1"/>
    <property type="molecule type" value="Genomic_DNA"/>
</dbReference>
<evidence type="ECO:0000256" key="2">
    <source>
        <dbReference type="SAM" id="Phobius"/>
    </source>
</evidence>
<organism evidence="4 5">
    <name type="scientific">Aphanomyces stellatus</name>
    <dbReference type="NCBI Taxonomy" id="120398"/>
    <lineage>
        <taxon>Eukaryota</taxon>
        <taxon>Sar</taxon>
        <taxon>Stramenopiles</taxon>
        <taxon>Oomycota</taxon>
        <taxon>Saprolegniomycetes</taxon>
        <taxon>Saprolegniales</taxon>
        <taxon>Verrucalvaceae</taxon>
        <taxon>Aphanomyces</taxon>
    </lineage>
</organism>
<keyword evidence="2" id="KW-0812">Transmembrane</keyword>
<sequence length="357" mass="38749">MSTTSCPYRSLSGNVLVFTEDFCGKKKENLCVVTPNCTHLGYTDDFAYVGNISSYRFGVTLPPPKNGTLDFTYAQLPDSSVIIYIPGCGNNVNIPANFQWPPIITEVSYYSSAACTVTPVTSPSASRLNIAAEAIDLPTPPPSNVRMMRLVAGSNISHLDASGLHSLYIGRTEKKLNISHLKLSDKLVSLSIENIEISSWTMDSETFKAISKLKPRGDYPNASPPLFVDYPSGFYYPNPLTDTTTPGFLSILTTKQDCDRSGGQLQELFPKRKLLSVNYGSFSHSELPFRVCVVSPDSPSLSTSASAILGIVCGVLACVVGIFWYVRRARSKNVPPSDVEEPATSSAQAHKKAPKTP</sequence>
<keyword evidence="5" id="KW-1185">Reference proteome</keyword>
<keyword evidence="2" id="KW-1133">Transmembrane helix</keyword>
<protein>
    <submittedName>
        <fullName evidence="4">Aste57867_21012 protein</fullName>
    </submittedName>
</protein>
<accession>A0A485LGJ6</accession>
<evidence type="ECO:0000256" key="1">
    <source>
        <dbReference type="SAM" id="MobiDB-lite"/>
    </source>
</evidence>
<evidence type="ECO:0000313" key="5">
    <source>
        <dbReference type="Proteomes" id="UP000332933"/>
    </source>
</evidence>
<proteinExistence type="predicted"/>
<dbReference type="Proteomes" id="UP000332933">
    <property type="component" value="Unassembled WGS sequence"/>
</dbReference>
<reference evidence="4 5" key="1">
    <citation type="submission" date="2019-03" db="EMBL/GenBank/DDBJ databases">
        <authorList>
            <person name="Gaulin E."/>
            <person name="Dumas B."/>
        </authorList>
    </citation>
    <scope>NUCLEOTIDE SEQUENCE [LARGE SCALE GENOMIC DNA]</scope>
    <source>
        <strain evidence="4">CBS 568.67</strain>
    </source>
</reference>
<dbReference type="AlphaFoldDB" id="A0A485LGJ6"/>
<feature type="region of interest" description="Disordered" evidence="1">
    <location>
        <begin position="333"/>
        <end position="357"/>
    </location>
</feature>
<keyword evidence="2" id="KW-0472">Membrane</keyword>
<reference evidence="3" key="2">
    <citation type="submission" date="2019-06" db="EMBL/GenBank/DDBJ databases">
        <title>Genomics analysis of Aphanomyces spp. identifies a new class of oomycete effector associated with host adaptation.</title>
        <authorList>
            <person name="Gaulin E."/>
        </authorList>
    </citation>
    <scope>NUCLEOTIDE SEQUENCE</scope>
    <source>
        <strain evidence="3">CBS 578.67</strain>
    </source>
</reference>
<feature type="transmembrane region" description="Helical" evidence="2">
    <location>
        <begin position="305"/>
        <end position="326"/>
    </location>
</feature>
<evidence type="ECO:0000313" key="4">
    <source>
        <dbReference type="EMBL" id="VFT97687.1"/>
    </source>
</evidence>
<dbReference type="EMBL" id="VJMH01006955">
    <property type="protein sequence ID" value="KAF0687216.1"/>
    <property type="molecule type" value="Genomic_DNA"/>
</dbReference>
<gene>
    <name evidence="4" type="primary">Aste57867_21012</name>
    <name evidence="3" type="ORF">As57867_020944</name>
    <name evidence="4" type="ORF">ASTE57867_21012</name>
</gene>
<evidence type="ECO:0000313" key="3">
    <source>
        <dbReference type="EMBL" id="KAF0687216.1"/>
    </source>
</evidence>